<dbReference type="OrthoDB" id="9796919at2"/>
<evidence type="ECO:0000256" key="1">
    <source>
        <dbReference type="ARBA" id="ARBA00022679"/>
    </source>
</evidence>
<dbReference type="CDD" id="cd04301">
    <property type="entry name" value="NAT_SF"/>
    <property type="match status" value="1"/>
</dbReference>
<evidence type="ECO:0000259" key="3">
    <source>
        <dbReference type="PROSITE" id="PS51186"/>
    </source>
</evidence>
<dbReference type="InterPro" id="IPR050680">
    <property type="entry name" value="YpeA/RimI_acetyltransf"/>
</dbReference>
<dbReference type="AlphaFoldDB" id="A0A272EMQ6"/>
<dbReference type="EMBL" id="MDUX01000089">
    <property type="protein sequence ID" value="KAF7597799.1"/>
    <property type="molecule type" value="Genomic_DNA"/>
</dbReference>
<dbReference type="SUPFAM" id="SSF55729">
    <property type="entry name" value="Acyl-CoA N-acyltransferases (Nat)"/>
    <property type="match status" value="1"/>
</dbReference>
<keyword evidence="7" id="KW-1185">Reference proteome</keyword>
<sequence>MTRSGIPSSIVPSSIMLHALELAAFESWPSLEQETHAGWLLRFAKGYTKRANSANALHNASALSEDIEEMERRFRARDLPPTFRLTSDPASQAADEQLVLRGYRLLDPSYVMCLPLTAPRSEIDIVLLDDLDAWLAAFRDISGKTGAGQGIHRQILQHITHPRSLAVCCEAGLPVSCGLGVLVDGHLGLFDLATRLGYQRRGLATRLCQGLMHWGRDAGATTAYLQVFASNIAAIRLYERLGFRQLYHYWYRIKA</sequence>
<dbReference type="Pfam" id="PF00583">
    <property type="entry name" value="Acetyltransf_1"/>
    <property type="match status" value="1"/>
</dbReference>
<dbReference type="PROSITE" id="PS51186">
    <property type="entry name" value="GNAT"/>
    <property type="match status" value="1"/>
</dbReference>
<dbReference type="GO" id="GO:0016747">
    <property type="term" value="F:acyltransferase activity, transferring groups other than amino-acyl groups"/>
    <property type="evidence" value="ECO:0007669"/>
    <property type="project" value="InterPro"/>
</dbReference>
<keyword evidence="2" id="KW-0012">Acyltransferase</keyword>
<feature type="domain" description="N-acetyltransferase" evidence="3">
    <location>
        <begin position="121"/>
        <end position="255"/>
    </location>
</feature>
<dbReference type="InterPro" id="IPR016181">
    <property type="entry name" value="Acyl_CoA_acyltransferase"/>
</dbReference>
<evidence type="ECO:0000313" key="4">
    <source>
        <dbReference type="EMBL" id="KAF7597799.1"/>
    </source>
</evidence>
<dbReference type="PANTHER" id="PTHR43420">
    <property type="entry name" value="ACETYLTRANSFERASE"/>
    <property type="match status" value="1"/>
</dbReference>
<evidence type="ECO:0000313" key="6">
    <source>
        <dbReference type="Proteomes" id="UP000216107"/>
    </source>
</evidence>
<reference evidence="4 7" key="1">
    <citation type="submission" date="2016-08" db="EMBL/GenBank/DDBJ databases">
        <title>Candidatus Dactylopiibacterium carminicum genome sequence.</title>
        <authorList>
            <person name="Ramirez-Puebla S.T."/>
            <person name="Ormeno-Orrillo E."/>
            <person name="Vera-Ponce De Leon A."/>
            <person name="Luis L."/>
            <person name="Sanchez-Flores A."/>
            <person name="Monica R."/>
            <person name="Martinez-Romero E."/>
        </authorList>
    </citation>
    <scope>NUCLEOTIDE SEQUENCE [LARGE SCALE GENOMIC DNA]</scope>
    <source>
        <strain evidence="4">END1</strain>
    </source>
</reference>
<reference evidence="5 6" key="2">
    <citation type="submission" date="2017-07" db="EMBL/GenBank/DDBJ databases">
        <title>Candidatus Dactylopiibacterium carminicum, a nitrogen-fixing symbiont of the cochineal insect Dactylopius coccus and Dactylopius opuntiae (Hemiptera: Coccoidea: Dactylopiidae).</title>
        <authorList>
            <person name="Vera A."/>
        </authorList>
    </citation>
    <scope>NUCLEOTIDE SEQUENCE [LARGE SCALE GENOMIC DNA]</scope>
    <source>
        <strain evidence="5 6">NFDCM</strain>
    </source>
</reference>
<dbReference type="InterPro" id="IPR056935">
    <property type="entry name" value="Rv0428c-like_C"/>
</dbReference>
<evidence type="ECO:0000313" key="7">
    <source>
        <dbReference type="Proteomes" id="UP000623509"/>
    </source>
</evidence>
<evidence type="ECO:0000256" key="2">
    <source>
        <dbReference type="ARBA" id="ARBA00023315"/>
    </source>
</evidence>
<protein>
    <submittedName>
        <fullName evidence="4 5">N-acetyltransferase</fullName>
    </submittedName>
</protein>
<gene>
    <name evidence="4" type="ORF">BGI27_16780</name>
    <name evidence="5" type="ORF">CGU29_16720</name>
</gene>
<dbReference type="Proteomes" id="UP000623509">
    <property type="component" value="Unassembled WGS sequence"/>
</dbReference>
<accession>A0A272EMQ6</accession>
<proteinExistence type="predicted"/>
<dbReference type="Proteomes" id="UP000216107">
    <property type="component" value="Unassembled WGS sequence"/>
</dbReference>
<dbReference type="Pfam" id="PF24553">
    <property type="entry name" value="Rv0428c_C"/>
    <property type="match status" value="1"/>
</dbReference>
<comment type="caution">
    <text evidence="5">The sequence shown here is derived from an EMBL/GenBank/DDBJ whole genome shotgun (WGS) entry which is preliminary data.</text>
</comment>
<organism evidence="5 6">
    <name type="scientific">Candidatus Dactylopiibacterium carminicum</name>
    <dbReference type="NCBI Taxonomy" id="857335"/>
    <lineage>
        <taxon>Bacteria</taxon>
        <taxon>Pseudomonadati</taxon>
        <taxon>Pseudomonadota</taxon>
        <taxon>Betaproteobacteria</taxon>
        <taxon>Rhodocyclales</taxon>
        <taxon>Rhodocyclaceae</taxon>
        <taxon>Candidatus Dactylopiibacterium</taxon>
    </lineage>
</organism>
<dbReference type="EMBL" id="NMRN01000091">
    <property type="protein sequence ID" value="PAS91391.1"/>
    <property type="molecule type" value="Genomic_DNA"/>
</dbReference>
<dbReference type="Gene3D" id="3.40.630.30">
    <property type="match status" value="1"/>
</dbReference>
<evidence type="ECO:0000313" key="5">
    <source>
        <dbReference type="EMBL" id="PAS91391.1"/>
    </source>
</evidence>
<dbReference type="InterPro" id="IPR000182">
    <property type="entry name" value="GNAT_dom"/>
</dbReference>
<keyword evidence="1 5" id="KW-0808">Transferase</keyword>
<dbReference type="PANTHER" id="PTHR43420:SF12">
    <property type="entry name" value="N-ACETYLTRANSFERASE DOMAIN-CONTAINING PROTEIN"/>
    <property type="match status" value="1"/>
</dbReference>
<name>A0A272EMQ6_9RHOO</name>